<feature type="signal peptide" evidence="1">
    <location>
        <begin position="1"/>
        <end position="22"/>
    </location>
</feature>
<proteinExistence type="predicted"/>
<keyword evidence="1" id="KW-0732">Signal</keyword>
<gene>
    <name evidence="3" type="ORF">TD95_004905</name>
</gene>
<dbReference type="Gene3D" id="3.40.50.1820">
    <property type="entry name" value="alpha/beta hydrolase"/>
    <property type="match status" value="1"/>
</dbReference>
<dbReference type="PANTHER" id="PTHR43194">
    <property type="entry name" value="HYDROLASE ALPHA/BETA FOLD FAMILY"/>
    <property type="match status" value="1"/>
</dbReference>
<evidence type="ECO:0000313" key="3">
    <source>
        <dbReference type="EMBL" id="KKA29775.1"/>
    </source>
</evidence>
<dbReference type="InterPro" id="IPR029058">
    <property type="entry name" value="AB_hydrolase_fold"/>
</dbReference>
<dbReference type="Pfam" id="PF12697">
    <property type="entry name" value="Abhydrolase_6"/>
    <property type="match status" value="1"/>
</dbReference>
<protein>
    <recommendedName>
        <fullName evidence="2">AB hydrolase-1 domain-containing protein</fullName>
    </recommendedName>
</protein>
<feature type="chain" id="PRO_5002482683" description="AB hydrolase-1 domain-containing protein" evidence="1">
    <location>
        <begin position="23"/>
        <end position="392"/>
    </location>
</feature>
<feature type="domain" description="AB hydrolase-1" evidence="2">
    <location>
        <begin position="90"/>
        <end position="302"/>
    </location>
</feature>
<evidence type="ECO:0000259" key="2">
    <source>
        <dbReference type="Pfam" id="PF12697"/>
    </source>
</evidence>
<dbReference type="InterPro" id="IPR000073">
    <property type="entry name" value="AB_hydrolase_1"/>
</dbReference>
<dbReference type="InterPro" id="IPR050228">
    <property type="entry name" value="Carboxylesterase_BioH"/>
</dbReference>
<dbReference type="OrthoDB" id="9978720at2759"/>
<evidence type="ECO:0000256" key="1">
    <source>
        <dbReference type="SAM" id="SignalP"/>
    </source>
</evidence>
<evidence type="ECO:0000313" key="4">
    <source>
        <dbReference type="Proteomes" id="UP000033483"/>
    </source>
</evidence>
<dbReference type="AlphaFoldDB" id="A0A0F4ZHU7"/>
<organism evidence="3 4">
    <name type="scientific">Thielaviopsis punctulata</name>
    <dbReference type="NCBI Taxonomy" id="72032"/>
    <lineage>
        <taxon>Eukaryota</taxon>
        <taxon>Fungi</taxon>
        <taxon>Dikarya</taxon>
        <taxon>Ascomycota</taxon>
        <taxon>Pezizomycotina</taxon>
        <taxon>Sordariomycetes</taxon>
        <taxon>Hypocreomycetidae</taxon>
        <taxon>Microascales</taxon>
        <taxon>Ceratocystidaceae</taxon>
        <taxon>Thielaviopsis</taxon>
    </lineage>
</organism>
<accession>A0A0F4ZHU7</accession>
<keyword evidence="4" id="KW-1185">Reference proteome</keyword>
<dbReference type="PROSITE" id="PS51257">
    <property type="entry name" value="PROKAR_LIPOPROTEIN"/>
    <property type="match status" value="1"/>
</dbReference>
<dbReference type="EMBL" id="LAEV01000697">
    <property type="protein sequence ID" value="KKA29775.1"/>
    <property type="molecule type" value="Genomic_DNA"/>
</dbReference>
<sequence>MISLRSVATILLPLSLVAGSSCSAVVSNTVLAKIAADANAEAQYGEVAANRSYFYVGGTYDLYNGGHLHKDQMYVEKLVPVNGVTKSTPIVLMHGQAQTGTNWLNKPDGSRGWASDFIEQGYEVYIIDQTLRGRSAWEPQAGATAPSAYSAEIIQQRFTAVKDYMLWPQAINHTQWPGTGKMGDEVFDTFYSSNVQFINNATYQQTTVQNAGAALMDKIGKPVILIGHSQGGILPILLADARPAMTKGLILLEPTGPTFRDAVFSTSAARAYGLTDIPLTYSPAVTDPSIDLVQQEFAAKDDNHVKCLLQAEDSVRTLPNLVKKPILVVTSEASYHAPYDYCTVNYLKQAGCSLTQGLELPDIGIHGNAHMFFMEKNSRQIQAVLEGWISRI</sequence>
<reference evidence="3 4" key="1">
    <citation type="submission" date="2015-03" db="EMBL/GenBank/DDBJ databases">
        <authorList>
            <person name="Radwan O."/>
            <person name="Al-Naeli F.A."/>
            <person name="Rendon G.A."/>
            <person name="Fields C."/>
        </authorList>
    </citation>
    <scope>NUCLEOTIDE SEQUENCE [LARGE SCALE GENOMIC DNA]</scope>
    <source>
        <strain evidence="3">CR-DP1</strain>
    </source>
</reference>
<dbReference type="PANTHER" id="PTHR43194:SF4">
    <property type="entry name" value="AB HYDROLASE-1 DOMAIN-CONTAINING PROTEIN"/>
    <property type="match status" value="1"/>
</dbReference>
<dbReference type="Proteomes" id="UP000033483">
    <property type="component" value="Unassembled WGS sequence"/>
</dbReference>
<name>A0A0F4ZHU7_9PEZI</name>
<dbReference type="CDD" id="cd12809">
    <property type="entry name" value="Esterase_713_like-2"/>
    <property type="match status" value="1"/>
</dbReference>
<comment type="caution">
    <text evidence="3">The sequence shown here is derived from an EMBL/GenBank/DDBJ whole genome shotgun (WGS) entry which is preliminary data.</text>
</comment>
<dbReference type="SUPFAM" id="SSF53474">
    <property type="entry name" value="alpha/beta-Hydrolases"/>
    <property type="match status" value="1"/>
</dbReference>